<name>A0AA38CTX4_TAXCH</name>
<dbReference type="Proteomes" id="UP000824469">
    <property type="component" value="Unassembled WGS sequence"/>
</dbReference>
<evidence type="ECO:0000313" key="1">
    <source>
        <dbReference type="EMBL" id="KAH9302643.1"/>
    </source>
</evidence>
<gene>
    <name evidence="1" type="ORF">KI387_014226</name>
</gene>
<proteinExistence type="predicted"/>
<evidence type="ECO:0000313" key="2">
    <source>
        <dbReference type="Proteomes" id="UP000824469"/>
    </source>
</evidence>
<dbReference type="AlphaFoldDB" id="A0AA38CTX4"/>
<comment type="caution">
    <text evidence="1">The sequence shown here is derived from an EMBL/GenBank/DDBJ whole genome shotgun (WGS) entry which is preliminary data.</text>
</comment>
<accession>A0AA38CTX4</accession>
<reference evidence="1 2" key="1">
    <citation type="journal article" date="2021" name="Nat. Plants">
        <title>The Taxus genome provides insights into paclitaxel biosynthesis.</title>
        <authorList>
            <person name="Xiong X."/>
            <person name="Gou J."/>
            <person name="Liao Q."/>
            <person name="Li Y."/>
            <person name="Zhou Q."/>
            <person name="Bi G."/>
            <person name="Li C."/>
            <person name="Du R."/>
            <person name="Wang X."/>
            <person name="Sun T."/>
            <person name="Guo L."/>
            <person name="Liang H."/>
            <person name="Lu P."/>
            <person name="Wu Y."/>
            <person name="Zhang Z."/>
            <person name="Ro D.K."/>
            <person name="Shang Y."/>
            <person name="Huang S."/>
            <person name="Yan J."/>
        </authorList>
    </citation>
    <scope>NUCLEOTIDE SEQUENCE [LARGE SCALE GENOMIC DNA]</scope>
    <source>
        <strain evidence="1">Ta-2019</strain>
    </source>
</reference>
<keyword evidence="2" id="KW-1185">Reference proteome</keyword>
<feature type="non-terminal residue" evidence="1">
    <location>
        <position position="50"/>
    </location>
</feature>
<sequence length="50" mass="5732">PSLTNDEKQVVVEAIPVEIEEKVIPDEDGKKNDLIQRQDSYTTEINETFN</sequence>
<organism evidence="1 2">
    <name type="scientific">Taxus chinensis</name>
    <name type="common">Chinese yew</name>
    <name type="synonym">Taxus wallichiana var. chinensis</name>
    <dbReference type="NCBI Taxonomy" id="29808"/>
    <lineage>
        <taxon>Eukaryota</taxon>
        <taxon>Viridiplantae</taxon>
        <taxon>Streptophyta</taxon>
        <taxon>Embryophyta</taxon>
        <taxon>Tracheophyta</taxon>
        <taxon>Spermatophyta</taxon>
        <taxon>Pinopsida</taxon>
        <taxon>Pinidae</taxon>
        <taxon>Conifers II</taxon>
        <taxon>Cupressales</taxon>
        <taxon>Taxaceae</taxon>
        <taxon>Taxus</taxon>
    </lineage>
</organism>
<protein>
    <submittedName>
        <fullName evidence="1">Uncharacterized protein</fullName>
    </submittedName>
</protein>
<feature type="non-terminal residue" evidence="1">
    <location>
        <position position="1"/>
    </location>
</feature>
<dbReference type="EMBL" id="JAHRHJ020000009">
    <property type="protein sequence ID" value="KAH9302643.1"/>
    <property type="molecule type" value="Genomic_DNA"/>
</dbReference>